<gene>
    <name evidence="1" type="ORF">NSIN_30021</name>
</gene>
<organism evidence="1 2">
    <name type="scientific">Nitrosotalea sinensis</name>
    <dbReference type="NCBI Taxonomy" id="1499975"/>
    <lineage>
        <taxon>Archaea</taxon>
        <taxon>Nitrososphaerota</taxon>
        <taxon>Nitrososphaeria</taxon>
        <taxon>Nitrosotaleales</taxon>
        <taxon>Nitrosotaleaceae</taxon>
        <taxon>Nitrosotalea</taxon>
    </lineage>
</organism>
<sequence length="47" mass="5649">MLKHQVSVLLRYEISPKYYEKIASYRVPALEIRAQGYIWYKIESQSV</sequence>
<proteinExistence type="predicted"/>
<evidence type="ECO:0000313" key="1">
    <source>
        <dbReference type="EMBL" id="SHO46226.1"/>
    </source>
</evidence>
<evidence type="ECO:0000313" key="2">
    <source>
        <dbReference type="Proteomes" id="UP000232412"/>
    </source>
</evidence>
<name>A0A2H1EHK5_9ARCH</name>
<accession>A0A2H1EHK5</accession>
<dbReference type="Proteomes" id="UP000232412">
    <property type="component" value="Unassembled WGS sequence"/>
</dbReference>
<protein>
    <submittedName>
        <fullName evidence="1">Uncharacterized protein</fullName>
    </submittedName>
</protein>
<dbReference type="EMBL" id="FRFC01000004">
    <property type="protein sequence ID" value="SHO46226.1"/>
    <property type="molecule type" value="Genomic_DNA"/>
</dbReference>
<keyword evidence="2" id="KW-1185">Reference proteome</keyword>
<dbReference type="AlphaFoldDB" id="A0A2H1EHK5"/>
<reference evidence="2" key="1">
    <citation type="submission" date="2016-12" db="EMBL/GenBank/DDBJ databases">
        <authorList>
            <person name="Herbold C."/>
        </authorList>
    </citation>
    <scope>NUCLEOTIDE SEQUENCE [LARGE SCALE GENOMIC DNA]</scope>
</reference>